<feature type="signal peptide" evidence="14">
    <location>
        <begin position="1"/>
        <end position="19"/>
    </location>
</feature>
<evidence type="ECO:0000256" key="2">
    <source>
        <dbReference type="ARBA" id="ARBA00004613"/>
    </source>
</evidence>
<accession>A0A3Q3X2N2</accession>
<dbReference type="PROSITE" id="PS51642">
    <property type="entry name" value="HEMOPEXIN_2"/>
    <property type="match status" value="3"/>
</dbReference>
<evidence type="ECO:0000256" key="12">
    <source>
        <dbReference type="ARBA" id="ARBA00023180"/>
    </source>
</evidence>
<dbReference type="SUPFAM" id="SSF50923">
    <property type="entry name" value="Hemopexin-like domain"/>
    <property type="match status" value="2"/>
</dbReference>
<dbReference type="Gene3D" id="2.110.10.10">
    <property type="entry name" value="Hemopexin-like domain"/>
    <property type="match status" value="2"/>
</dbReference>
<feature type="repeat" description="Hemopexin" evidence="13">
    <location>
        <begin position="277"/>
        <end position="324"/>
    </location>
</feature>
<evidence type="ECO:0000256" key="1">
    <source>
        <dbReference type="ARBA" id="ARBA00002031"/>
    </source>
</evidence>
<evidence type="ECO:0000256" key="14">
    <source>
        <dbReference type="SAM" id="SignalP"/>
    </source>
</evidence>
<keyword evidence="10" id="KW-0677">Repeat</keyword>
<dbReference type="Ensembl" id="ENSMMOT00000019750.1">
    <property type="protein sequence ID" value="ENSMMOP00000019424.1"/>
    <property type="gene ID" value="ENSMMOG00000014727.1"/>
</dbReference>
<evidence type="ECO:0000256" key="13">
    <source>
        <dbReference type="PROSITE-ProRule" id="PRU01011"/>
    </source>
</evidence>
<name>A0A3Q3X2N2_MOLML</name>
<keyword evidence="16" id="KW-1185">Reference proteome</keyword>
<evidence type="ECO:0000256" key="7">
    <source>
        <dbReference type="ARBA" id="ARBA00022617"/>
    </source>
</evidence>
<dbReference type="Proteomes" id="UP000261620">
    <property type="component" value="Unplaced"/>
</dbReference>
<evidence type="ECO:0000313" key="15">
    <source>
        <dbReference type="Ensembl" id="ENSMMOP00000019424.1"/>
    </source>
</evidence>
<evidence type="ECO:0000256" key="4">
    <source>
        <dbReference type="ARBA" id="ARBA00013632"/>
    </source>
</evidence>
<dbReference type="InterPro" id="IPR000585">
    <property type="entry name" value="Hemopexin-like_dom"/>
</dbReference>
<keyword evidence="12" id="KW-0325">Glycoprotein</keyword>
<evidence type="ECO:0000256" key="10">
    <source>
        <dbReference type="ARBA" id="ARBA00022737"/>
    </source>
</evidence>
<dbReference type="InterPro" id="IPR018487">
    <property type="entry name" value="Hemopexin-like_repeat"/>
</dbReference>
<evidence type="ECO:0000256" key="9">
    <source>
        <dbReference type="ARBA" id="ARBA00022729"/>
    </source>
</evidence>
<feature type="chain" id="PRO_5018570166" description="Hemopexin" evidence="14">
    <location>
        <begin position="20"/>
        <end position="417"/>
    </location>
</feature>
<sequence length="417" mass="46936">MKLLTKTLCLCLLLSLAHGVPVAALPDRCEGIEFDAITPDEKGQTFFFKGAYLWEGFQGPAELSSETFKEIIGQVDAAFRMHNMDSAADHDHIYFFVGDKVFRYYNHTLDNGYPKQIQEEFPGVPTDLDAAVECPKGECTFNAVLFFKGHEVYFYDISTRTVKTKQWPHLPVCSAALRWLEHYYCFHGHNFTRFLPMGGEASGTYPKDARNYFMNCPNFGHGKGFKIPKCSEVKIDASSTDDAGKTYIFAGPIYMQTDIRRDRRHIFPINRMWREVNGSLDAVFSYSDKLYLIKGDQVYIYKSGAPYTLVQGYPKSLKEELNIEGHVDAAFVCSPLEKVYIVQGKILRTVDLTATPRAVTDLPLPISGIDAARCGGDGIVLFKGSQYYKYESILILTAGRIAPLPIPISPEMAYCVE</sequence>
<keyword evidence="11" id="KW-0408">Iron</keyword>
<dbReference type="SMART" id="SM00120">
    <property type="entry name" value="HX"/>
    <property type="match status" value="6"/>
</dbReference>
<reference evidence="15" key="1">
    <citation type="submission" date="2025-08" db="UniProtKB">
        <authorList>
            <consortium name="Ensembl"/>
        </authorList>
    </citation>
    <scope>IDENTIFICATION</scope>
</reference>
<dbReference type="GO" id="GO:0005615">
    <property type="term" value="C:extracellular space"/>
    <property type="evidence" value="ECO:0007669"/>
    <property type="project" value="TreeGrafter"/>
</dbReference>
<dbReference type="AlphaFoldDB" id="A0A3Q3X2N2"/>
<comment type="similarity">
    <text evidence="3">Belongs to the hemopexin family.</text>
</comment>
<dbReference type="Pfam" id="PF00045">
    <property type="entry name" value="Hemopexin"/>
    <property type="match status" value="2"/>
</dbReference>
<evidence type="ECO:0000313" key="16">
    <source>
        <dbReference type="Proteomes" id="UP000261620"/>
    </source>
</evidence>
<dbReference type="InterPro" id="IPR036375">
    <property type="entry name" value="Hemopexin-like_dom_sf"/>
</dbReference>
<reference evidence="15" key="2">
    <citation type="submission" date="2025-09" db="UniProtKB">
        <authorList>
            <consortium name="Ensembl"/>
        </authorList>
    </citation>
    <scope>IDENTIFICATION</scope>
</reference>
<keyword evidence="9 14" id="KW-0732">Signal</keyword>
<keyword evidence="5" id="KW-0813">Transport</keyword>
<evidence type="ECO:0000256" key="3">
    <source>
        <dbReference type="ARBA" id="ARBA00011072"/>
    </source>
</evidence>
<evidence type="ECO:0000256" key="11">
    <source>
        <dbReference type="ARBA" id="ARBA00023004"/>
    </source>
</evidence>
<feature type="repeat" description="Hemopexin" evidence="13">
    <location>
        <begin position="72"/>
        <end position="124"/>
    </location>
</feature>
<evidence type="ECO:0000256" key="8">
    <source>
        <dbReference type="ARBA" id="ARBA00022723"/>
    </source>
</evidence>
<dbReference type="PANTHER" id="PTHR22917">
    <property type="entry name" value="HEMOPEXIN DOMAIN-CONTAINING PROTEIN"/>
    <property type="match status" value="1"/>
</dbReference>
<keyword evidence="6" id="KW-0964">Secreted</keyword>
<dbReference type="InterPro" id="IPR051298">
    <property type="entry name" value="Heme_transport/Cell_adhesion"/>
</dbReference>
<dbReference type="OMA" id="CSSAMRW"/>
<dbReference type="GO" id="GO:0046872">
    <property type="term" value="F:metal ion binding"/>
    <property type="evidence" value="ECO:0007669"/>
    <property type="project" value="UniProtKB-KW"/>
</dbReference>
<comment type="subcellular location">
    <subcellularLocation>
        <location evidence="2">Secreted</location>
    </subcellularLocation>
</comment>
<dbReference type="FunFam" id="2.110.10.10:FF:000009">
    <property type="entry name" value="Hemopexin"/>
    <property type="match status" value="1"/>
</dbReference>
<feature type="repeat" description="Hemopexin" evidence="13">
    <location>
        <begin position="125"/>
        <end position="170"/>
    </location>
</feature>
<dbReference type="CDD" id="cd00094">
    <property type="entry name" value="HX"/>
    <property type="match status" value="1"/>
</dbReference>
<protein>
    <recommendedName>
        <fullName evidence="4">Hemopexin</fullName>
    </recommendedName>
</protein>
<dbReference type="STRING" id="94237.ENSMMOP00000019424"/>
<proteinExistence type="inferred from homology"/>
<keyword evidence="7" id="KW-0349">Heme</keyword>
<organism evidence="15 16">
    <name type="scientific">Mola mola</name>
    <name type="common">Ocean sunfish</name>
    <name type="synonym">Tetraodon mola</name>
    <dbReference type="NCBI Taxonomy" id="94237"/>
    <lineage>
        <taxon>Eukaryota</taxon>
        <taxon>Metazoa</taxon>
        <taxon>Chordata</taxon>
        <taxon>Craniata</taxon>
        <taxon>Vertebrata</taxon>
        <taxon>Euteleostomi</taxon>
        <taxon>Actinopterygii</taxon>
        <taxon>Neopterygii</taxon>
        <taxon>Teleostei</taxon>
        <taxon>Neoteleostei</taxon>
        <taxon>Acanthomorphata</taxon>
        <taxon>Eupercaria</taxon>
        <taxon>Tetraodontiformes</taxon>
        <taxon>Molidae</taxon>
        <taxon>Mola</taxon>
    </lineage>
</organism>
<keyword evidence="8" id="KW-0479">Metal-binding</keyword>
<comment type="function">
    <text evidence="1">Binds heme and transports it to the liver for breakdown and iron recovery, after which the free hemopexin returns to the circulation.</text>
</comment>
<dbReference type="PANTHER" id="PTHR22917:SF9">
    <property type="entry name" value="HEMOPEXIN"/>
    <property type="match status" value="1"/>
</dbReference>
<evidence type="ECO:0000256" key="6">
    <source>
        <dbReference type="ARBA" id="ARBA00022525"/>
    </source>
</evidence>
<evidence type="ECO:0000256" key="5">
    <source>
        <dbReference type="ARBA" id="ARBA00022448"/>
    </source>
</evidence>